<evidence type="ECO:0000313" key="2">
    <source>
        <dbReference type="Proteomes" id="UP001056120"/>
    </source>
</evidence>
<comment type="caution">
    <text evidence="1">The sequence shown here is derived from an EMBL/GenBank/DDBJ whole genome shotgun (WGS) entry which is preliminary data.</text>
</comment>
<gene>
    <name evidence="1" type="ORF">L1987_15278</name>
</gene>
<keyword evidence="2" id="KW-1185">Reference proteome</keyword>
<organism evidence="1 2">
    <name type="scientific">Smallanthus sonchifolius</name>
    <dbReference type="NCBI Taxonomy" id="185202"/>
    <lineage>
        <taxon>Eukaryota</taxon>
        <taxon>Viridiplantae</taxon>
        <taxon>Streptophyta</taxon>
        <taxon>Embryophyta</taxon>
        <taxon>Tracheophyta</taxon>
        <taxon>Spermatophyta</taxon>
        <taxon>Magnoliopsida</taxon>
        <taxon>eudicotyledons</taxon>
        <taxon>Gunneridae</taxon>
        <taxon>Pentapetalae</taxon>
        <taxon>asterids</taxon>
        <taxon>campanulids</taxon>
        <taxon>Asterales</taxon>
        <taxon>Asteraceae</taxon>
        <taxon>Asteroideae</taxon>
        <taxon>Heliantheae alliance</taxon>
        <taxon>Millerieae</taxon>
        <taxon>Smallanthus</taxon>
    </lineage>
</organism>
<evidence type="ECO:0000313" key="1">
    <source>
        <dbReference type="EMBL" id="KAI3815604.1"/>
    </source>
</evidence>
<reference evidence="2" key="1">
    <citation type="journal article" date="2022" name="Mol. Ecol. Resour.">
        <title>The genomes of chicory, endive, great burdock and yacon provide insights into Asteraceae palaeo-polyploidization history and plant inulin production.</title>
        <authorList>
            <person name="Fan W."/>
            <person name="Wang S."/>
            <person name="Wang H."/>
            <person name="Wang A."/>
            <person name="Jiang F."/>
            <person name="Liu H."/>
            <person name="Zhao H."/>
            <person name="Xu D."/>
            <person name="Zhang Y."/>
        </authorList>
    </citation>
    <scope>NUCLEOTIDE SEQUENCE [LARGE SCALE GENOMIC DNA]</scope>
    <source>
        <strain evidence="2">cv. Yunnan</strain>
    </source>
</reference>
<dbReference type="EMBL" id="CM042022">
    <property type="protein sequence ID" value="KAI3815604.1"/>
    <property type="molecule type" value="Genomic_DNA"/>
</dbReference>
<name>A0ACB9J521_9ASTR</name>
<sequence>MSKRIITDCTKVKQQNQALIQVNAPLFGHLINPDYVEPPYDNWFHPKELAQVQAKRNVVTKNESSSSTSDTILPISEETDSDESRDFSSDHYERLAHIPLSNAGKRLKSTAQRQRRKSVRDPPSGSVLRKRTLVDASSDSDFNSDPKAPKLMAASIDAAQSSQGVEDATFVTSLIVTPPGSKEQSSIHTPVPPMIPTPSTSVPQSSAGPSKPSDSERITFLESQVLALQNQVDTLVSTDTQ</sequence>
<dbReference type="Proteomes" id="UP001056120">
    <property type="component" value="Linkage Group LG05"/>
</dbReference>
<protein>
    <submittedName>
        <fullName evidence="1">Uncharacterized protein</fullName>
    </submittedName>
</protein>
<accession>A0ACB9J521</accession>
<proteinExistence type="predicted"/>
<reference evidence="1 2" key="2">
    <citation type="journal article" date="2022" name="Mol. Ecol. Resour.">
        <title>The genomes of chicory, endive, great burdock and yacon provide insights into Asteraceae paleo-polyploidization history and plant inulin production.</title>
        <authorList>
            <person name="Fan W."/>
            <person name="Wang S."/>
            <person name="Wang H."/>
            <person name="Wang A."/>
            <person name="Jiang F."/>
            <person name="Liu H."/>
            <person name="Zhao H."/>
            <person name="Xu D."/>
            <person name="Zhang Y."/>
        </authorList>
    </citation>
    <scope>NUCLEOTIDE SEQUENCE [LARGE SCALE GENOMIC DNA]</scope>
    <source>
        <strain evidence="2">cv. Yunnan</strain>
        <tissue evidence="1">Leaves</tissue>
    </source>
</reference>